<comment type="caution">
    <text evidence="3">The sequence shown here is derived from an EMBL/GenBank/DDBJ whole genome shotgun (WGS) entry which is preliminary data.</text>
</comment>
<accession>A0ABW5RSJ1</accession>
<keyword evidence="1" id="KW-1133">Transmembrane helix</keyword>
<feature type="domain" description="Cell wall elongation regulator TseB-like" evidence="2">
    <location>
        <begin position="36"/>
        <end position="80"/>
    </location>
</feature>
<dbReference type="InterPro" id="IPR041401">
    <property type="entry name" value="TseB-like_dom"/>
</dbReference>
<evidence type="ECO:0000259" key="2">
    <source>
        <dbReference type="Pfam" id="PF17881"/>
    </source>
</evidence>
<dbReference type="EMBL" id="JBHUMF010000025">
    <property type="protein sequence ID" value="MFD2681124.1"/>
    <property type="molecule type" value="Genomic_DNA"/>
</dbReference>
<dbReference type="Pfam" id="PF17881">
    <property type="entry name" value="TseB"/>
    <property type="match status" value="1"/>
</dbReference>
<dbReference type="Gene3D" id="3.10.450.40">
    <property type="match status" value="2"/>
</dbReference>
<protein>
    <submittedName>
        <fullName evidence="3">DUF5590 domain-containing protein</fullName>
    </submittedName>
</protein>
<name>A0ABW5RSJ1_9BACI</name>
<dbReference type="SUPFAM" id="SSF54403">
    <property type="entry name" value="Cystatin/monellin"/>
    <property type="match status" value="2"/>
</dbReference>
<feature type="transmembrane region" description="Helical" evidence="1">
    <location>
        <begin position="6"/>
        <end position="24"/>
    </location>
</feature>
<dbReference type="RefSeq" id="WP_377935061.1">
    <property type="nucleotide sequence ID" value="NZ_JBHUMF010000025.1"/>
</dbReference>
<proteinExistence type="predicted"/>
<dbReference type="Proteomes" id="UP001597506">
    <property type="component" value="Unassembled WGS sequence"/>
</dbReference>
<organism evidence="3 4">
    <name type="scientific">Bacillus seohaeanensis</name>
    <dbReference type="NCBI Taxonomy" id="284580"/>
    <lineage>
        <taxon>Bacteria</taxon>
        <taxon>Bacillati</taxon>
        <taxon>Bacillota</taxon>
        <taxon>Bacilli</taxon>
        <taxon>Bacillales</taxon>
        <taxon>Bacillaceae</taxon>
        <taxon>Bacillus</taxon>
    </lineage>
</organism>
<evidence type="ECO:0000313" key="4">
    <source>
        <dbReference type="Proteomes" id="UP001597506"/>
    </source>
</evidence>
<sequence>MKKWIIIFSILFLVVISVSIFIYFNSRNPLETDIEKAVARAKEESSIESIDETSYYNSSKSYIVIRGKNAEEENIIVWVPKKSGEIVEKKWANGITEKQAINKLKDEKQPKEILSVHLGLESVGPVWEITYLDDKEHLNYFYLLFENGEWWRKIENL</sequence>
<keyword evidence="1" id="KW-0812">Transmembrane</keyword>
<gene>
    <name evidence="3" type="ORF">ACFSUL_10240</name>
</gene>
<keyword evidence="4" id="KW-1185">Reference proteome</keyword>
<evidence type="ECO:0000256" key="1">
    <source>
        <dbReference type="SAM" id="Phobius"/>
    </source>
</evidence>
<reference evidence="4" key="1">
    <citation type="journal article" date="2019" name="Int. J. Syst. Evol. Microbiol.">
        <title>The Global Catalogue of Microorganisms (GCM) 10K type strain sequencing project: providing services to taxonomists for standard genome sequencing and annotation.</title>
        <authorList>
            <consortium name="The Broad Institute Genomics Platform"/>
            <consortium name="The Broad Institute Genome Sequencing Center for Infectious Disease"/>
            <person name="Wu L."/>
            <person name="Ma J."/>
        </authorList>
    </citation>
    <scope>NUCLEOTIDE SEQUENCE [LARGE SCALE GENOMIC DNA]</scope>
    <source>
        <strain evidence="4">KCTC 3913</strain>
    </source>
</reference>
<keyword evidence="1" id="KW-0472">Membrane</keyword>
<evidence type="ECO:0000313" key="3">
    <source>
        <dbReference type="EMBL" id="MFD2681124.1"/>
    </source>
</evidence>
<dbReference type="InterPro" id="IPR046350">
    <property type="entry name" value="Cystatin_sf"/>
</dbReference>